<dbReference type="Pfam" id="PF00612">
    <property type="entry name" value="IQ"/>
    <property type="match status" value="2"/>
</dbReference>
<keyword evidence="3" id="KW-1185">Reference proteome</keyword>
<dbReference type="Gene3D" id="1.20.5.190">
    <property type="match status" value="1"/>
</dbReference>
<protein>
    <submittedName>
        <fullName evidence="2">Unnamed protein product</fullName>
    </submittedName>
</protein>
<dbReference type="AlphaFoldDB" id="A0A9W6XGR2"/>
<organism evidence="2 3">
    <name type="scientific">Phytophthora fragariaefolia</name>
    <dbReference type="NCBI Taxonomy" id="1490495"/>
    <lineage>
        <taxon>Eukaryota</taxon>
        <taxon>Sar</taxon>
        <taxon>Stramenopiles</taxon>
        <taxon>Oomycota</taxon>
        <taxon>Peronosporomycetes</taxon>
        <taxon>Peronosporales</taxon>
        <taxon>Peronosporaceae</taxon>
        <taxon>Phytophthora</taxon>
    </lineage>
</organism>
<comment type="caution">
    <text evidence="2">The sequence shown here is derived from an EMBL/GenBank/DDBJ whole genome shotgun (WGS) entry which is preliminary data.</text>
</comment>
<sequence>MSKYADWSPTTVFGSTVLNTAGSVSLDEPSRSRAVLSRSKKSPKKRYGPENSQSLGGIAPRNNNDECQEYNAGTTVSHVEREKNLAASLLQRQLQVWLLRRQETRRTQEVQRLRKELHHAAARVIRGSFRRYTQSLAIGKYLSELGHVETQLNALLKRCLARKHQMDEVQHFVAVRQQQKRLEEDQKRNLIRNWLTFHITARHRKQEHRFEQAHDKLLGWVRRLKLRKRVEARVIAREVENQRQQIIKSSAHLIANFYRFSKLRRMAKDELQRRKLFRDASAMLSTTLHLVALRLAQSHWKARTHDLKLAHEAAVKVQRACRAHQAATRFARYRTSSLQLQRVIRGYQSRKVCARLKQQQLQEAKNRQRTEVAITFQRYVRGHLTRVWFGKVVCILRERFRCTNCGIVEPSGTYCKYCGRHRIMSGPLWSVLLLHERWQLDRSAPSLALKTTLGATQATPLRIEELICPSVIVSPPPKKPTLNRSQLACPAASACDIVVGHESLTALPVVLSPRHQRVVAQHGGRFARSKSLANNTAGINSVGEQTARRAVVLTAVQAKNTKLAEAQALELHIARLQRANTVINRSTFRRASIL</sequence>
<evidence type="ECO:0000313" key="3">
    <source>
        <dbReference type="Proteomes" id="UP001165121"/>
    </source>
</evidence>
<dbReference type="OrthoDB" id="110642at2759"/>
<accession>A0A9W6XGR2</accession>
<dbReference type="Proteomes" id="UP001165121">
    <property type="component" value="Unassembled WGS sequence"/>
</dbReference>
<feature type="region of interest" description="Disordered" evidence="1">
    <location>
        <begin position="22"/>
        <end position="66"/>
    </location>
</feature>
<evidence type="ECO:0000256" key="1">
    <source>
        <dbReference type="SAM" id="MobiDB-lite"/>
    </source>
</evidence>
<dbReference type="SMART" id="SM00015">
    <property type="entry name" value="IQ"/>
    <property type="match status" value="3"/>
</dbReference>
<name>A0A9W6XGR2_9STRA</name>
<dbReference type="EMBL" id="BSXT01001074">
    <property type="protein sequence ID" value="GMF38119.1"/>
    <property type="molecule type" value="Genomic_DNA"/>
</dbReference>
<evidence type="ECO:0000313" key="2">
    <source>
        <dbReference type="EMBL" id="GMF38119.1"/>
    </source>
</evidence>
<dbReference type="InterPro" id="IPR000048">
    <property type="entry name" value="IQ_motif_EF-hand-BS"/>
</dbReference>
<dbReference type="PROSITE" id="PS50096">
    <property type="entry name" value="IQ"/>
    <property type="match status" value="3"/>
</dbReference>
<proteinExistence type="predicted"/>
<gene>
    <name evidence="2" type="ORF">Pfra01_001087500</name>
</gene>
<reference evidence="2" key="1">
    <citation type="submission" date="2023-04" db="EMBL/GenBank/DDBJ databases">
        <title>Phytophthora fragariaefolia NBRC 109709.</title>
        <authorList>
            <person name="Ichikawa N."/>
            <person name="Sato H."/>
            <person name="Tonouchi N."/>
        </authorList>
    </citation>
    <scope>NUCLEOTIDE SEQUENCE</scope>
    <source>
        <strain evidence="2">NBRC 109709</strain>
    </source>
</reference>